<feature type="transmembrane region" description="Helical" evidence="1">
    <location>
        <begin position="65"/>
        <end position="85"/>
    </location>
</feature>
<gene>
    <name evidence="3" type="ORF">O1D97_06765</name>
</gene>
<dbReference type="PIRSF" id="PIRSF016919">
    <property type="entry name" value="HupE_UreJ"/>
    <property type="match status" value="1"/>
</dbReference>
<dbReference type="Pfam" id="PF04955">
    <property type="entry name" value="HupE_UreJ"/>
    <property type="match status" value="1"/>
</dbReference>
<organism evidence="3 4">
    <name type="scientific">Marinomonas phaeophyticola</name>
    <dbReference type="NCBI Taxonomy" id="3004091"/>
    <lineage>
        <taxon>Bacteria</taxon>
        <taxon>Pseudomonadati</taxon>
        <taxon>Pseudomonadota</taxon>
        <taxon>Gammaproteobacteria</taxon>
        <taxon>Oceanospirillales</taxon>
        <taxon>Oceanospirillaceae</taxon>
        <taxon>Marinomonas</taxon>
    </lineage>
</organism>
<proteinExistence type="predicted"/>
<feature type="transmembrane region" description="Helical" evidence="1">
    <location>
        <begin position="117"/>
        <end position="135"/>
    </location>
</feature>
<name>A0ABT4JSN1_9GAMM</name>
<comment type="caution">
    <text evidence="3">The sequence shown here is derived from an EMBL/GenBank/DDBJ whole genome shotgun (WGS) entry which is preliminary data.</text>
</comment>
<protein>
    <submittedName>
        <fullName evidence="3">HupE/UreJ family protein</fullName>
    </submittedName>
</protein>
<accession>A0ABT4JSN1</accession>
<keyword evidence="1" id="KW-0472">Membrane</keyword>
<feature type="transmembrane region" description="Helical" evidence="1">
    <location>
        <begin position="179"/>
        <end position="197"/>
    </location>
</feature>
<keyword evidence="1" id="KW-0812">Transmembrane</keyword>
<evidence type="ECO:0000256" key="1">
    <source>
        <dbReference type="SAM" id="Phobius"/>
    </source>
</evidence>
<feature type="transmembrane region" description="Helical" evidence="1">
    <location>
        <begin position="40"/>
        <end position="58"/>
    </location>
</feature>
<dbReference type="InterPro" id="IPR007038">
    <property type="entry name" value="HupE_UreJ"/>
</dbReference>
<feature type="signal peptide" evidence="2">
    <location>
        <begin position="1"/>
        <end position="24"/>
    </location>
</feature>
<feature type="chain" id="PRO_5045485627" evidence="2">
    <location>
        <begin position="25"/>
        <end position="198"/>
    </location>
</feature>
<keyword evidence="4" id="KW-1185">Reference proteome</keyword>
<reference evidence="3" key="1">
    <citation type="submission" date="2022-12" db="EMBL/GenBank/DDBJ databases">
        <title>Marinomonas 15G1-11 sp. nov, isolated from marine algae.</title>
        <authorList>
            <person name="Butt M."/>
            <person name="Choi D.G."/>
            <person name="Kim J.M."/>
            <person name="Lee J.K."/>
            <person name="Baek J.H."/>
            <person name="Jeon C.O."/>
        </authorList>
    </citation>
    <scope>NUCLEOTIDE SEQUENCE</scope>
    <source>
        <strain evidence="3">15G1-11</strain>
    </source>
</reference>
<evidence type="ECO:0000313" key="4">
    <source>
        <dbReference type="Proteomes" id="UP001149719"/>
    </source>
</evidence>
<keyword evidence="1" id="KW-1133">Transmembrane helix</keyword>
<dbReference type="Proteomes" id="UP001149719">
    <property type="component" value="Unassembled WGS sequence"/>
</dbReference>
<feature type="transmembrane region" description="Helical" evidence="1">
    <location>
        <begin position="91"/>
        <end position="110"/>
    </location>
</feature>
<evidence type="ECO:0000256" key="2">
    <source>
        <dbReference type="SAM" id="SignalP"/>
    </source>
</evidence>
<dbReference type="EMBL" id="JAPUBN010000013">
    <property type="protein sequence ID" value="MCZ2721357.1"/>
    <property type="molecule type" value="Genomic_DNA"/>
</dbReference>
<sequence>MTYKNTLRALLLAGVSMAAPLALAHPGHAESGLLSGFAHPFMGLDHLIVMLAVGLWAARLGNKAVFTVPAAFVGTMILGCLLVVAGVGVPFVEQGIVLSVVFLGILLAAASKFSTPICSALVAAFAFFHGAAHGVEMPMDVHGSLYVAGFAAASVALHFAGIALSKGLSVIVAPVYNQWVTRLAGGVIALTGLSMAVA</sequence>
<evidence type="ECO:0000313" key="3">
    <source>
        <dbReference type="EMBL" id="MCZ2721357.1"/>
    </source>
</evidence>
<keyword evidence="2" id="KW-0732">Signal</keyword>
<dbReference type="RefSeq" id="WP_269124063.1">
    <property type="nucleotide sequence ID" value="NZ_JAPUBN010000013.1"/>
</dbReference>
<feature type="transmembrane region" description="Helical" evidence="1">
    <location>
        <begin position="147"/>
        <end position="172"/>
    </location>
</feature>